<dbReference type="RefSeq" id="WP_182560760.1">
    <property type="nucleotide sequence ID" value="NZ_JACGWT010000004.1"/>
</dbReference>
<keyword evidence="3" id="KW-1185">Reference proteome</keyword>
<reference evidence="2 3" key="1">
    <citation type="submission" date="2020-07" db="EMBL/GenBank/DDBJ databases">
        <title>Sequencing the genomes of 1000 actinobacteria strains.</title>
        <authorList>
            <person name="Klenk H.-P."/>
        </authorList>
    </citation>
    <scope>NUCLEOTIDE SEQUENCE [LARGE SCALE GENOMIC DNA]</scope>
    <source>
        <strain evidence="2 3">DSM 100723</strain>
    </source>
</reference>
<dbReference type="Pfam" id="PF05437">
    <property type="entry name" value="AzlD"/>
    <property type="match status" value="1"/>
</dbReference>
<dbReference type="InterPro" id="IPR008407">
    <property type="entry name" value="Brnchd-chn_aa_trnsp_AzlD"/>
</dbReference>
<dbReference type="Proteomes" id="UP000523079">
    <property type="component" value="Unassembled WGS sequence"/>
</dbReference>
<sequence length="103" mass="10839">MTALWATVLIASVGCYLLKLAGVSLPQAVLDQPTVRRIAGYLPIAMLAALAAVQLFSSGGQYAVDWRTVAGVLAGVVMLLLRRGFLVVFLVAIGVTALLRLLT</sequence>
<dbReference type="EMBL" id="JACGWT010000004">
    <property type="protein sequence ID" value="MBA8795170.1"/>
    <property type="molecule type" value="Genomic_DNA"/>
</dbReference>
<name>A0A7W3ITZ7_9ACTN</name>
<feature type="transmembrane region" description="Helical" evidence="1">
    <location>
        <begin position="69"/>
        <end position="102"/>
    </location>
</feature>
<feature type="transmembrane region" description="Helical" evidence="1">
    <location>
        <begin position="6"/>
        <end position="26"/>
    </location>
</feature>
<protein>
    <submittedName>
        <fullName evidence="2">Branched-subunit amino acid transport protein</fullName>
    </submittedName>
</protein>
<keyword evidence="1" id="KW-1133">Transmembrane helix</keyword>
<evidence type="ECO:0000256" key="1">
    <source>
        <dbReference type="SAM" id="Phobius"/>
    </source>
</evidence>
<proteinExistence type="predicted"/>
<gene>
    <name evidence="2" type="ORF">FHX74_002798</name>
</gene>
<accession>A0A7W3ITZ7</accession>
<keyword evidence="1" id="KW-0472">Membrane</keyword>
<organism evidence="2 3">
    <name type="scientific">Microlunatus kandeliicorticis</name>
    <dbReference type="NCBI Taxonomy" id="1759536"/>
    <lineage>
        <taxon>Bacteria</taxon>
        <taxon>Bacillati</taxon>
        <taxon>Actinomycetota</taxon>
        <taxon>Actinomycetes</taxon>
        <taxon>Propionibacteriales</taxon>
        <taxon>Propionibacteriaceae</taxon>
        <taxon>Microlunatus</taxon>
    </lineage>
</organism>
<keyword evidence="1" id="KW-0812">Transmembrane</keyword>
<dbReference type="AlphaFoldDB" id="A0A7W3ITZ7"/>
<evidence type="ECO:0000313" key="3">
    <source>
        <dbReference type="Proteomes" id="UP000523079"/>
    </source>
</evidence>
<comment type="caution">
    <text evidence="2">The sequence shown here is derived from an EMBL/GenBank/DDBJ whole genome shotgun (WGS) entry which is preliminary data.</text>
</comment>
<evidence type="ECO:0000313" key="2">
    <source>
        <dbReference type="EMBL" id="MBA8795170.1"/>
    </source>
</evidence>
<feature type="transmembrane region" description="Helical" evidence="1">
    <location>
        <begin position="38"/>
        <end position="57"/>
    </location>
</feature>